<gene>
    <name evidence="3" type="ORF">B7R22_12070</name>
</gene>
<feature type="region of interest" description="Disordered" evidence="1">
    <location>
        <begin position="31"/>
        <end position="51"/>
    </location>
</feature>
<dbReference type="OrthoDB" id="5125378at2"/>
<feature type="region of interest" description="Disordered" evidence="1">
    <location>
        <begin position="136"/>
        <end position="163"/>
    </location>
</feature>
<name>A0A3E0VV98_9MICO</name>
<evidence type="ECO:0000313" key="4">
    <source>
        <dbReference type="Proteomes" id="UP000256541"/>
    </source>
</evidence>
<evidence type="ECO:0000313" key="3">
    <source>
        <dbReference type="EMBL" id="RFA13409.1"/>
    </source>
</evidence>
<proteinExistence type="predicted"/>
<accession>A0A3E0VV98</accession>
<evidence type="ECO:0008006" key="5">
    <source>
        <dbReference type="Google" id="ProtNLM"/>
    </source>
</evidence>
<dbReference type="PROSITE" id="PS51257">
    <property type="entry name" value="PROKAR_LIPOPROTEIN"/>
    <property type="match status" value="1"/>
</dbReference>
<keyword evidence="2" id="KW-0732">Signal</keyword>
<dbReference type="AlphaFoldDB" id="A0A3E0VV98"/>
<dbReference type="RefSeq" id="WP_116411999.1">
    <property type="nucleotide sequence ID" value="NZ_NBXB01000034.1"/>
</dbReference>
<reference evidence="3 4" key="1">
    <citation type="submission" date="2017-04" db="EMBL/GenBank/DDBJ databases">
        <title>Comparative genome analysis of Subtercola boreus.</title>
        <authorList>
            <person name="Cho Y.-J."/>
            <person name="Cho A."/>
            <person name="Kim O.-S."/>
            <person name="Lee J.-I."/>
        </authorList>
    </citation>
    <scope>NUCLEOTIDE SEQUENCE [LARGE SCALE GENOMIC DNA]</scope>
    <source>
        <strain evidence="3 4">P27479</strain>
    </source>
</reference>
<dbReference type="EMBL" id="NBXB01000034">
    <property type="protein sequence ID" value="RFA13409.1"/>
    <property type="molecule type" value="Genomic_DNA"/>
</dbReference>
<feature type="chain" id="PRO_5017683604" description="Lipoprotein" evidence="2">
    <location>
        <begin position="27"/>
        <end position="189"/>
    </location>
</feature>
<feature type="compositionally biased region" description="Low complexity" evidence="1">
    <location>
        <begin position="35"/>
        <end position="46"/>
    </location>
</feature>
<comment type="caution">
    <text evidence="3">The sequence shown here is derived from an EMBL/GenBank/DDBJ whole genome shotgun (WGS) entry which is preliminary data.</text>
</comment>
<feature type="signal peptide" evidence="2">
    <location>
        <begin position="1"/>
        <end position="26"/>
    </location>
</feature>
<dbReference type="Proteomes" id="UP000256541">
    <property type="component" value="Unassembled WGS sequence"/>
</dbReference>
<organism evidence="3 4">
    <name type="scientific">Subtercola boreus</name>
    <dbReference type="NCBI Taxonomy" id="120213"/>
    <lineage>
        <taxon>Bacteria</taxon>
        <taxon>Bacillati</taxon>
        <taxon>Actinomycetota</taxon>
        <taxon>Actinomycetes</taxon>
        <taxon>Micrococcales</taxon>
        <taxon>Microbacteriaceae</taxon>
        <taxon>Subtercola</taxon>
    </lineage>
</organism>
<evidence type="ECO:0000256" key="2">
    <source>
        <dbReference type="SAM" id="SignalP"/>
    </source>
</evidence>
<evidence type="ECO:0000256" key="1">
    <source>
        <dbReference type="SAM" id="MobiDB-lite"/>
    </source>
</evidence>
<feature type="compositionally biased region" description="Low complexity" evidence="1">
    <location>
        <begin position="139"/>
        <end position="149"/>
    </location>
</feature>
<protein>
    <recommendedName>
        <fullName evidence="5">Lipoprotein</fullName>
    </recommendedName>
</protein>
<sequence length="189" mass="18759">MVRLSRAVLVACVVALAFGFAGCTSAVPSPTGIQSPSASPSPSADANPEWGSYGTKEDACAAVAGDVLTLALAPKNLALADPGSGVDDIDDTIRSAAAAAPPAIAPNYTQLSAIVRTFGQALAEWDAAVKAEAPGSSVSATATPGSSGPAPAPTPSQTPAGVPERPEFVATAFNAQLDHIKAWLSDTCS</sequence>